<evidence type="ECO:0000256" key="5">
    <source>
        <dbReference type="HAMAP-Rule" id="MF_00445"/>
    </source>
</evidence>
<dbReference type="GO" id="GO:0050136">
    <property type="term" value="F:NADH dehydrogenase (quinone) (non-electrogenic) activity"/>
    <property type="evidence" value="ECO:0007669"/>
    <property type="project" value="UniProtKB-UniRule"/>
</dbReference>
<evidence type="ECO:0000313" key="9">
    <source>
        <dbReference type="Proteomes" id="UP000563050"/>
    </source>
</evidence>
<feature type="transmembrane region" description="Helical" evidence="5">
    <location>
        <begin position="158"/>
        <end position="178"/>
    </location>
</feature>
<comment type="subcellular location">
    <subcellularLocation>
        <location evidence="5">Cell membrane</location>
        <topology evidence="5">Multi-pass membrane protein</topology>
    </subcellularLocation>
    <subcellularLocation>
        <location evidence="1">Endomembrane system</location>
        <topology evidence="1">Multi-pass membrane protein</topology>
    </subcellularLocation>
    <subcellularLocation>
        <location evidence="6">Membrane</location>
        <topology evidence="6">Multi-pass membrane protein</topology>
    </subcellularLocation>
</comment>
<keyword evidence="5" id="KW-0520">NAD</keyword>
<dbReference type="RefSeq" id="WP_183314270.1">
    <property type="nucleotide sequence ID" value="NZ_JACHXQ010000006.1"/>
</dbReference>
<dbReference type="EC" id="7.1.1.-" evidence="5"/>
<dbReference type="Proteomes" id="UP000563050">
    <property type="component" value="Unassembled WGS sequence"/>
</dbReference>
<feature type="transmembrane region" description="Helical" evidence="5">
    <location>
        <begin position="6"/>
        <end position="30"/>
    </location>
</feature>
<dbReference type="PANTHER" id="PTHR22773">
    <property type="entry name" value="NADH DEHYDROGENASE"/>
    <property type="match status" value="1"/>
</dbReference>
<keyword evidence="5" id="KW-0874">Quinone</keyword>
<dbReference type="EMBL" id="JACHXQ010000006">
    <property type="protein sequence ID" value="MBB3184430.1"/>
    <property type="molecule type" value="Genomic_DNA"/>
</dbReference>
<proteinExistence type="inferred from homology"/>
<feature type="transmembrane region" description="Helical" evidence="5">
    <location>
        <begin position="294"/>
        <end position="312"/>
    </location>
</feature>
<feature type="transmembrane region" description="Helical" evidence="5">
    <location>
        <begin position="71"/>
        <end position="92"/>
    </location>
</feature>
<dbReference type="GO" id="GO:0042773">
    <property type="term" value="P:ATP synthesis coupled electron transport"/>
    <property type="evidence" value="ECO:0007669"/>
    <property type="project" value="InterPro"/>
</dbReference>
<keyword evidence="5" id="KW-1003">Cell membrane</keyword>
<sequence length="492" mass="51580">MTLTATHLLALTPPILVCATAILVMLAIAWRRHHTGIAIVSVVGLNLALLSLIGVSWMAPLAAPMLAVDGLAIFAAALIMVAALACATLAHAYLAHYTGPREEFYLLLLCATAGGMVLAASTHLATLFLGLELLSIPLYGMLAYVYGERRSLEAGVKYLVLSAAATAFLLFGMALLYAETGRLDIAGLAARLGGDIGAWGLAGAALMLMGLCFKLSVVPFHMWTPDVYEGGPAPAATFLAAASKVAVFVVLLRLMTAAPAFQNSDLHDVLAALAVLSMLVGNLLALTQSNLKRLLGYSSIAHFGYLLTALVISDGLSIEAAGVYLVSYLLATLGAFGVVTLISSPHASSPYVAGAHGGTDAAGLHHYRGLFWRRPYLTAVLTISLLSMAGIPFTAGFIGKFYIIALGVEAERWWLVGAVIVGSAIGLFYYLRVMVTLFLTEAGMQRRDAPENWAIQAGGVVVLGAAALIVALGIYPVPIIEWTQSVRVLTGG</sequence>
<evidence type="ECO:0000256" key="2">
    <source>
        <dbReference type="ARBA" id="ARBA00022692"/>
    </source>
</evidence>
<feature type="transmembrane region" description="Helical" evidence="5">
    <location>
        <begin position="235"/>
        <end position="257"/>
    </location>
</feature>
<comment type="caution">
    <text evidence="8">The sequence shown here is derived from an EMBL/GenBank/DDBJ whole genome shotgun (WGS) entry which is preliminary data.</text>
</comment>
<keyword evidence="5" id="KW-0830">Ubiquinone</keyword>
<feature type="transmembrane region" description="Helical" evidence="5">
    <location>
        <begin position="198"/>
        <end position="223"/>
    </location>
</feature>
<dbReference type="GO" id="GO:0048038">
    <property type="term" value="F:quinone binding"/>
    <property type="evidence" value="ECO:0007669"/>
    <property type="project" value="UniProtKB-KW"/>
</dbReference>
<protein>
    <recommendedName>
        <fullName evidence="5">NADH-quinone oxidoreductase subunit N</fullName>
        <ecNumber evidence="5">7.1.1.-</ecNumber>
    </recommendedName>
    <alternativeName>
        <fullName evidence="5">NADH dehydrogenase I subunit N</fullName>
    </alternativeName>
    <alternativeName>
        <fullName evidence="5">NDH-1 subunit N</fullName>
    </alternativeName>
</protein>
<dbReference type="GO" id="GO:0008137">
    <property type="term" value="F:NADH dehydrogenase (ubiquinone) activity"/>
    <property type="evidence" value="ECO:0007669"/>
    <property type="project" value="InterPro"/>
</dbReference>
<feature type="transmembrane region" description="Helical" evidence="5">
    <location>
        <begin position="37"/>
        <end position="59"/>
    </location>
</feature>
<accession>A0A7W5GZ86</accession>
<dbReference type="InterPro" id="IPR001750">
    <property type="entry name" value="ND/Mrp_TM"/>
</dbReference>
<feature type="transmembrane region" description="Helical" evidence="5">
    <location>
        <begin position="324"/>
        <end position="342"/>
    </location>
</feature>
<dbReference type="NCBIfam" id="TIGR01770">
    <property type="entry name" value="NDH_I_N"/>
    <property type="match status" value="1"/>
</dbReference>
<dbReference type="GO" id="GO:0012505">
    <property type="term" value="C:endomembrane system"/>
    <property type="evidence" value="ECO:0007669"/>
    <property type="project" value="UniProtKB-SubCell"/>
</dbReference>
<comment type="similarity">
    <text evidence="5">Belongs to the complex I subunit 2 family.</text>
</comment>
<comment type="function">
    <text evidence="5">NDH-1 shuttles electrons from NADH, via FMN and iron-sulfur (Fe-S) centers, to quinones in the respiratory chain. The immediate electron acceptor for the enzyme in this species is believed to be ubiquinone. Couples the redox reaction to proton translocation (for every two electrons transferred, four hydrogen ions are translocated across the cytoplasmic membrane), and thus conserves the redox energy in a proton gradient.</text>
</comment>
<keyword evidence="4 5" id="KW-0472">Membrane</keyword>
<evidence type="ECO:0000256" key="1">
    <source>
        <dbReference type="ARBA" id="ARBA00004127"/>
    </source>
</evidence>
<evidence type="ECO:0000256" key="6">
    <source>
        <dbReference type="RuleBase" id="RU000320"/>
    </source>
</evidence>
<evidence type="ECO:0000313" key="8">
    <source>
        <dbReference type="EMBL" id="MBB3184430.1"/>
    </source>
</evidence>
<name>A0A7W5GZ86_9GAMM</name>
<comment type="subunit">
    <text evidence="5">NDH-1 is composed of 14 different subunits. Subunits NuoA, H, J, K, L, M, N constitute the membrane sector of the complex.</text>
</comment>
<feature type="transmembrane region" description="Helical" evidence="5">
    <location>
        <begin position="269"/>
        <end position="287"/>
    </location>
</feature>
<gene>
    <name evidence="5" type="primary">nuoN</name>
    <name evidence="8" type="ORF">FHR95_002003</name>
</gene>
<evidence type="ECO:0000259" key="7">
    <source>
        <dbReference type="Pfam" id="PF00361"/>
    </source>
</evidence>
<keyword evidence="5" id="KW-0813">Transport</keyword>
<feature type="transmembrane region" description="Helical" evidence="5">
    <location>
        <begin position="127"/>
        <end position="146"/>
    </location>
</feature>
<dbReference type="GO" id="GO:0005886">
    <property type="term" value="C:plasma membrane"/>
    <property type="evidence" value="ECO:0007669"/>
    <property type="project" value="UniProtKB-SubCell"/>
</dbReference>
<reference evidence="8 9" key="1">
    <citation type="submission" date="2020-08" db="EMBL/GenBank/DDBJ databases">
        <title>Genomic Encyclopedia of Type Strains, Phase III (KMG-III): the genomes of soil and plant-associated and newly described type strains.</title>
        <authorList>
            <person name="Whitman W."/>
        </authorList>
    </citation>
    <scope>NUCLEOTIDE SEQUENCE [LARGE SCALE GENOMIC DNA]</scope>
    <source>
        <strain evidence="8 9">CECT 7341</strain>
    </source>
</reference>
<keyword evidence="2 5" id="KW-0812">Transmembrane</keyword>
<keyword evidence="5" id="KW-1278">Translocase</keyword>
<feature type="transmembrane region" description="Helical" evidence="5">
    <location>
        <begin position="376"/>
        <end position="398"/>
    </location>
</feature>
<dbReference type="Pfam" id="PF00361">
    <property type="entry name" value="Proton_antipo_M"/>
    <property type="match status" value="1"/>
</dbReference>
<organism evidence="8 9">
    <name type="scientific">Halomonas fontilapidosi</name>
    <dbReference type="NCBI Taxonomy" id="616675"/>
    <lineage>
        <taxon>Bacteria</taxon>
        <taxon>Pseudomonadati</taxon>
        <taxon>Pseudomonadota</taxon>
        <taxon>Gammaproteobacteria</taxon>
        <taxon>Oceanospirillales</taxon>
        <taxon>Halomonadaceae</taxon>
        <taxon>Halomonas</taxon>
    </lineage>
</organism>
<keyword evidence="9" id="KW-1185">Reference proteome</keyword>
<feature type="transmembrane region" description="Helical" evidence="5">
    <location>
        <begin position="413"/>
        <end position="432"/>
    </location>
</feature>
<dbReference type="AlphaFoldDB" id="A0A7W5GZ86"/>
<feature type="domain" description="NADH:quinone oxidoreductase/Mrp antiporter transmembrane" evidence="7">
    <location>
        <begin position="121"/>
        <end position="425"/>
    </location>
</feature>
<keyword evidence="3 5" id="KW-1133">Transmembrane helix</keyword>
<dbReference type="NCBIfam" id="NF004439">
    <property type="entry name" value="PRK05777.1-1"/>
    <property type="match status" value="1"/>
</dbReference>
<evidence type="ECO:0000256" key="4">
    <source>
        <dbReference type="ARBA" id="ARBA00023136"/>
    </source>
</evidence>
<feature type="transmembrane region" description="Helical" evidence="5">
    <location>
        <begin position="104"/>
        <end position="121"/>
    </location>
</feature>
<dbReference type="HAMAP" id="MF_00445">
    <property type="entry name" value="NDH1_NuoN_1"/>
    <property type="match status" value="1"/>
</dbReference>
<feature type="transmembrane region" description="Helical" evidence="5">
    <location>
        <begin position="453"/>
        <end position="475"/>
    </location>
</feature>
<dbReference type="InterPro" id="IPR010096">
    <property type="entry name" value="NADH-Q_OxRdtase_suN/2"/>
</dbReference>
<evidence type="ECO:0000256" key="3">
    <source>
        <dbReference type="ARBA" id="ARBA00022989"/>
    </source>
</evidence>
<comment type="catalytic activity">
    <reaction evidence="5">
        <text>a quinone + NADH + 5 H(+)(in) = a quinol + NAD(+) + 4 H(+)(out)</text>
        <dbReference type="Rhea" id="RHEA:57888"/>
        <dbReference type="ChEBI" id="CHEBI:15378"/>
        <dbReference type="ChEBI" id="CHEBI:24646"/>
        <dbReference type="ChEBI" id="CHEBI:57540"/>
        <dbReference type="ChEBI" id="CHEBI:57945"/>
        <dbReference type="ChEBI" id="CHEBI:132124"/>
    </reaction>
</comment>